<dbReference type="GeneTree" id="ENSGT00940000165415"/>
<dbReference type="Bgee" id="ENSLOCG00000003376">
    <property type="expression patterns" value="Expressed in liver and 8 other cell types or tissues"/>
</dbReference>
<comment type="caution">
    <text evidence="3">Lacks conserved residue(s) required for the propagation of feature annotation.</text>
</comment>
<dbReference type="AlphaFoldDB" id="W5M6K5"/>
<dbReference type="Pfam" id="PF02191">
    <property type="entry name" value="OLF"/>
    <property type="match status" value="1"/>
</dbReference>
<feature type="signal peptide" evidence="4">
    <location>
        <begin position="1"/>
        <end position="25"/>
    </location>
</feature>
<feature type="domain" description="Olfactomedin-like" evidence="5">
    <location>
        <begin position="194"/>
        <end position="468"/>
    </location>
</feature>
<evidence type="ECO:0000256" key="3">
    <source>
        <dbReference type="PROSITE-ProRule" id="PRU00446"/>
    </source>
</evidence>
<dbReference type="eggNOG" id="KOG3545">
    <property type="taxonomic scope" value="Eukaryota"/>
</dbReference>
<dbReference type="PANTHER" id="PTHR23192:SF68">
    <property type="entry name" value="OLFACTOMEDIN-4-LIKE"/>
    <property type="match status" value="1"/>
</dbReference>
<sequence length="474" mass="53411">MKPSFIFSAVTAVVLCSLLKSWVSAQVSKACFCELQNLGQAFPSDKLEEILRTSTACTRSATEEQHELTEVETLLDSLHYRLLDLEKDVKDLEEAKDEGMYGIISLRIIEIELNEISDLLIRLNSTTRNHQALTVNLGPQLRNLRTELGKLADFDRMQVVKKEQENKRLKRHLSVCETDLRMTPAPHKDPAPGNCPFGRLLNVTGPTSSMLTEYDSSYPYGAWGKDPKPAPGKESWYWLVVLTSSSCYGSFVRTYTSRSAQIVAQYAGDVIVTSSVTTTNSIMGPGSVMYNNAYYYNCYYSPNVCRFDMETKTITTRALPGAGANGKFPYCHLTACYSCTDIDLSTDESGLWVIYASEENFGNVVLSRLNATSTLDILETWRTSLVKKAVTNAFVACGVLYATRLVNNNYEEIFYSFDTVTGIERGNLSIRFRKPSAYIYSLNYNPRDRNLYAYNDAYIVTYQTVFGLWPHFQT</sequence>
<dbReference type="InterPro" id="IPR003112">
    <property type="entry name" value="Olfac-like_dom"/>
</dbReference>
<dbReference type="OMA" id="NFCHLED"/>
<dbReference type="HOGENOM" id="CLU_035236_5_0_1"/>
<reference evidence="6" key="2">
    <citation type="submission" date="2025-08" db="UniProtKB">
        <authorList>
            <consortium name="Ensembl"/>
        </authorList>
    </citation>
    <scope>IDENTIFICATION</scope>
</reference>
<evidence type="ECO:0000256" key="2">
    <source>
        <dbReference type="ARBA" id="ARBA00022525"/>
    </source>
</evidence>
<evidence type="ECO:0000313" key="7">
    <source>
        <dbReference type="Proteomes" id="UP000018468"/>
    </source>
</evidence>
<dbReference type="Ensembl" id="ENSLOCT00000004021.1">
    <property type="protein sequence ID" value="ENSLOCP00000004013.1"/>
    <property type="gene ID" value="ENSLOCG00000003376.1"/>
</dbReference>
<accession>W5M6K5</accession>
<evidence type="ECO:0000313" key="6">
    <source>
        <dbReference type="Ensembl" id="ENSLOCP00000004013.1"/>
    </source>
</evidence>
<dbReference type="PROSITE" id="PS51132">
    <property type="entry name" value="OLF"/>
    <property type="match status" value="1"/>
</dbReference>
<dbReference type="GO" id="GO:0007165">
    <property type="term" value="P:signal transduction"/>
    <property type="evidence" value="ECO:0000318"/>
    <property type="project" value="GO_Central"/>
</dbReference>
<feature type="chain" id="PRO_5004867692" evidence="4">
    <location>
        <begin position="26"/>
        <end position="474"/>
    </location>
</feature>
<reference evidence="6" key="3">
    <citation type="submission" date="2025-09" db="UniProtKB">
        <authorList>
            <consortium name="Ensembl"/>
        </authorList>
    </citation>
    <scope>IDENTIFICATION</scope>
</reference>
<dbReference type="InParanoid" id="W5M6K5"/>
<evidence type="ECO:0000256" key="4">
    <source>
        <dbReference type="SAM" id="SignalP"/>
    </source>
</evidence>
<dbReference type="Proteomes" id="UP000018468">
    <property type="component" value="Linkage group LG23"/>
</dbReference>
<comment type="subcellular location">
    <subcellularLocation>
        <location evidence="1">Secreted</location>
    </subcellularLocation>
</comment>
<dbReference type="PANTHER" id="PTHR23192">
    <property type="entry name" value="OLFACTOMEDIN-RELATED"/>
    <property type="match status" value="1"/>
</dbReference>
<evidence type="ECO:0000256" key="1">
    <source>
        <dbReference type="ARBA" id="ARBA00004613"/>
    </source>
</evidence>
<reference evidence="7" key="1">
    <citation type="submission" date="2011-12" db="EMBL/GenBank/DDBJ databases">
        <title>The Draft Genome of Lepisosteus oculatus.</title>
        <authorList>
            <consortium name="The Broad Institute Genome Assembly &amp; Analysis Group"/>
            <consortium name="Computational R&amp;D Group"/>
            <consortium name="and Sequencing Platform"/>
            <person name="Di Palma F."/>
            <person name="Alfoldi J."/>
            <person name="Johnson J."/>
            <person name="Berlin A."/>
            <person name="Gnerre S."/>
            <person name="Jaffe D."/>
            <person name="MacCallum I."/>
            <person name="Young S."/>
            <person name="Walker B.J."/>
            <person name="Lander E.S."/>
            <person name="Lindblad-Toh K."/>
        </authorList>
    </citation>
    <scope>NUCLEOTIDE SEQUENCE [LARGE SCALE GENOMIC DNA]</scope>
</reference>
<protein>
    <submittedName>
        <fullName evidence="6">Olfactomedin-4-like</fullName>
    </submittedName>
</protein>
<evidence type="ECO:0000259" key="5">
    <source>
        <dbReference type="PROSITE" id="PS51132"/>
    </source>
</evidence>
<dbReference type="EMBL" id="AHAT01010563">
    <property type="status" value="NOT_ANNOTATED_CDS"/>
    <property type="molecule type" value="Genomic_DNA"/>
</dbReference>
<keyword evidence="2" id="KW-0964">Secreted</keyword>
<proteinExistence type="predicted"/>
<dbReference type="GO" id="GO:0005615">
    <property type="term" value="C:extracellular space"/>
    <property type="evidence" value="ECO:0000318"/>
    <property type="project" value="GO_Central"/>
</dbReference>
<name>W5M6K5_LEPOC</name>
<dbReference type="SMART" id="SM00284">
    <property type="entry name" value="OLF"/>
    <property type="match status" value="1"/>
</dbReference>
<organism evidence="6 7">
    <name type="scientific">Lepisosteus oculatus</name>
    <name type="common">Spotted gar</name>
    <dbReference type="NCBI Taxonomy" id="7918"/>
    <lineage>
        <taxon>Eukaryota</taxon>
        <taxon>Metazoa</taxon>
        <taxon>Chordata</taxon>
        <taxon>Craniata</taxon>
        <taxon>Vertebrata</taxon>
        <taxon>Euteleostomi</taxon>
        <taxon>Actinopterygii</taxon>
        <taxon>Neopterygii</taxon>
        <taxon>Holostei</taxon>
        <taxon>Semionotiformes</taxon>
        <taxon>Lepisosteidae</taxon>
        <taxon>Lepisosteus</taxon>
    </lineage>
</organism>
<keyword evidence="4" id="KW-0732">Signal</keyword>
<keyword evidence="7" id="KW-1185">Reference proteome</keyword>
<dbReference type="InterPro" id="IPR050605">
    <property type="entry name" value="Olfactomedin-like_domain"/>
</dbReference>